<organism evidence="3 4">
    <name type="scientific">Chytriomyces confervae</name>
    <dbReference type="NCBI Taxonomy" id="246404"/>
    <lineage>
        <taxon>Eukaryota</taxon>
        <taxon>Fungi</taxon>
        <taxon>Fungi incertae sedis</taxon>
        <taxon>Chytridiomycota</taxon>
        <taxon>Chytridiomycota incertae sedis</taxon>
        <taxon>Chytridiomycetes</taxon>
        <taxon>Chytridiales</taxon>
        <taxon>Chytriomycetaceae</taxon>
        <taxon>Chytriomyces</taxon>
    </lineage>
</organism>
<evidence type="ECO:0000256" key="1">
    <source>
        <dbReference type="SAM" id="MobiDB-lite"/>
    </source>
</evidence>
<feature type="compositionally biased region" description="Basic and acidic residues" evidence="1">
    <location>
        <begin position="1"/>
        <end position="12"/>
    </location>
</feature>
<dbReference type="InterPro" id="IPR002913">
    <property type="entry name" value="START_lipid-bd_dom"/>
</dbReference>
<keyword evidence="4" id="KW-1185">Reference proteome</keyword>
<dbReference type="GO" id="GO:0005737">
    <property type="term" value="C:cytoplasm"/>
    <property type="evidence" value="ECO:0007669"/>
    <property type="project" value="UniProtKB-ARBA"/>
</dbReference>
<dbReference type="Proteomes" id="UP000320333">
    <property type="component" value="Unassembled WGS sequence"/>
</dbReference>
<dbReference type="PROSITE" id="PS50848">
    <property type="entry name" value="START"/>
    <property type="match status" value="1"/>
</dbReference>
<dbReference type="AlphaFoldDB" id="A0A507FU28"/>
<comment type="caution">
    <text evidence="3">The sequence shown here is derived from an EMBL/GenBank/DDBJ whole genome shotgun (WGS) entry which is preliminary data.</text>
</comment>
<feature type="region of interest" description="Disordered" evidence="1">
    <location>
        <begin position="1"/>
        <end position="84"/>
    </location>
</feature>
<protein>
    <recommendedName>
        <fullName evidence="2">START domain-containing protein</fullName>
    </recommendedName>
</protein>
<dbReference type="GO" id="GO:0008289">
    <property type="term" value="F:lipid binding"/>
    <property type="evidence" value="ECO:0007669"/>
    <property type="project" value="InterPro"/>
</dbReference>
<feature type="compositionally biased region" description="Polar residues" evidence="1">
    <location>
        <begin position="74"/>
        <end position="84"/>
    </location>
</feature>
<sequence length="295" mass="33302">MQQSRIHTDRCSLDPTPHSTPTTFSIPSSQPQQPQQQQYPQTSTNTKRKREINSLDASNSSLAAEKRPIIHAPTQPTTTTASNPYQQQLQRAYEHFQNLVASPDEFKLLSTASRSVHYIKPTPQSMTSSMPITKGVAEIHKDYALSQILDSLRNSAIRKQWDPRFEDMRIVDVYSKDRTEALIHSFQKGQWPLVPGRDFSIAMKVFKESELQGVVLFTSVESDKIAPLKNRVRGFLYCARFLVQKAAHKWIITCITHADPKGLPLALLNKVIEETAMCVGNFAQFIEQTGPVPPD</sequence>
<dbReference type="Pfam" id="PF01852">
    <property type="entry name" value="START"/>
    <property type="match status" value="1"/>
</dbReference>
<dbReference type="InterPro" id="IPR023393">
    <property type="entry name" value="START-like_dom_sf"/>
</dbReference>
<dbReference type="OrthoDB" id="196858at2759"/>
<evidence type="ECO:0000313" key="4">
    <source>
        <dbReference type="Proteomes" id="UP000320333"/>
    </source>
</evidence>
<dbReference type="CDD" id="cd00177">
    <property type="entry name" value="START"/>
    <property type="match status" value="1"/>
</dbReference>
<dbReference type="InterPro" id="IPR051213">
    <property type="entry name" value="START_lipid_transfer"/>
</dbReference>
<dbReference type="PANTHER" id="PTHR19308">
    <property type="entry name" value="PHOSPHATIDYLCHOLINE TRANSFER PROTEIN"/>
    <property type="match status" value="1"/>
</dbReference>
<dbReference type="PANTHER" id="PTHR19308:SF14">
    <property type="entry name" value="START DOMAIN-CONTAINING PROTEIN"/>
    <property type="match status" value="1"/>
</dbReference>
<name>A0A507FU28_9FUNG</name>
<dbReference type="SUPFAM" id="SSF55961">
    <property type="entry name" value="Bet v1-like"/>
    <property type="match status" value="1"/>
</dbReference>
<feature type="domain" description="START" evidence="2">
    <location>
        <begin position="148"/>
        <end position="272"/>
    </location>
</feature>
<dbReference type="EMBL" id="QEAP01000006">
    <property type="protein sequence ID" value="TPX78247.1"/>
    <property type="molecule type" value="Genomic_DNA"/>
</dbReference>
<evidence type="ECO:0000259" key="2">
    <source>
        <dbReference type="PROSITE" id="PS50848"/>
    </source>
</evidence>
<evidence type="ECO:0000313" key="3">
    <source>
        <dbReference type="EMBL" id="TPX78247.1"/>
    </source>
</evidence>
<feature type="compositionally biased region" description="Low complexity" evidence="1">
    <location>
        <begin position="54"/>
        <end position="63"/>
    </location>
</feature>
<dbReference type="Gene3D" id="3.30.530.20">
    <property type="match status" value="1"/>
</dbReference>
<reference evidence="3 4" key="1">
    <citation type="journal article" date="2019" name="Sci. Rep.">
        <title>Comparative genomics of chytrid fungi reveal insights into the obligate biotrophic and pathogenic lifestyle of Synchytrium endobioticum.</title>
        <authorList>
            <person name="van de Vossenberg B.T.L.H."/>
            <person name="Warris S."/>
            <person name="Nguyen H.D.T."/>
            <person name="van Gent-Pelzer M.P.E."/>
            <person name="Joly D.L."/>
            <person name="van de Geest H.C."/>
            <person name="Bonants P.J.M."/>
            <person name="Smith D.S."/>
            <person name="Levesque C.A."/>
            <person name="van der Lee T.A.J."/>
        </authorList>
    </citation>
    <scope>NUCLEOTIDE SEQUENCE [LARGE SCALE GENOMIC DNA]</scope>
    <source>
        <strain evidence="3 4">CBS 675.73</strain>
    </source>
</reference>
<accession>A0A507FU28</accession>
<proteinExistence type="predicted"/>
<gene>
    <name evidence="3" type="ORF">CcCBS67573_g00467</name>
</gene>
<feature type="compositionally biased region" description="Low complexity" evidence="1">
    <location>
        <begin position="15"/>
        <end position="45"/>
    </location>
</feature>